<feature type="transmembrane region" description="Helical" evidence="8">
    <location>
        <begin position="226"/>
        <end position="245"/>
    </location>
</feature>
<evidence type="ECO:0000313" key="10">
    <source>
        <dbReference type="EnsemblMetazoa" id="MDOA013059-PA"/>
    </source>
</evidence>
<name>A0A1I8N9U6_MUSDO</name>
<feature type="transmembrane region" description="Helical" evidence="8">
    <location>
        <begin position="330"/>
        <end position="348"/>
    </location>
</feature>
<evidence type="ECO:0000256" key="3">
    <source>
        <dbReference type="ARBA" id="ARBA00022692"/>
    </source>
</evidence>
<dbReference type="GO" id="GO:0015293">
    <property type="term" value="F:symporter activity"/>
    <property type="evidence" value="ECO:0007669"/>
    <property type="project" value="UniProtKB-KW"/>
</dbReference>
<keyword evidence="2" id="KW-0813">Transport</keyword>
<dbReference type="EnsemblMetazoa" id="MDOA013059-RA">
    <property type="protein sequence ID" value="MDOA013059-PA"/>
    <property type="gene ID" value="MDOA013059"/>
</dbReference>
<evidence type="ECO:0000256" key="8">
    <source>
        <dbReference type="SAM" id="Phobius"/>
    </source>
</evidence>
<comment type="subcellular location">
    <subcellularLocation>
        <location evidence="1">Membrane</location>
        <topology evidence="1">Multi-pass membrane protein</topology>
    </subcellularLocation>
</comment>
<dbReference type="Pfam" id="PF07690">
    <property type="entry name" value="MFS_1"/>
    <property type="match status" value="1"/>
</dbReference>
<dbReference type="VEuPathDB" id="VectorBase:MDOMA2_010682"/>
<protein>
    <recommendedName>
        <fullName evidence="9">Major facilitator superfamily (MFS) profile domain-containing protein</fullName>
    </recommendedName>
</protein>
<evidence type="ECO:0000259" key="9">
    <source>
        <dbReference type="PROSITE" id="PS50850"/>
    </source>
</evidence>
<feature type="transmembrane region" description="Helical" evidence="8">
    <location>
        <begin position="20"/>
        <end position="40"/>
    </location>
</feature>
<feature type="transmembrane region" description="Helical" evidence="8">
    <location>
        <begin position="461"/>
        <end position="480"/>
    </location>
</feature>
<feature type="transmembrane region" description="Helical" evidence="8">
    <location>
        <begin position="425"/>
        <end position="449"/>
    </location>
</feature>
<proteinExistence type="predicted"/>
<dbReference type="OrthoDB" id="2985014at2759"/>
<dbReference type="PANTHER" id="PTHR11662">
    <property type="entry name" value="SOLUTE CARRIER FAMILY 17"/>
    <property type="match status" value="1"/>
</dbReference>
<feature type="transmembrane region" description="Helical" evidence="8">
    <location>
        <begin position="134"/>
        <end position="154"/>
    </location>
</feature>
<reference evidence="10" key="1">
    <citation type="submission" date="2020-05" db="UniProtKB">
        <authorList>
            <consortium name="EnsemblMetazoa"/>
        </authorList>
    </citation>
    <scope>IDENTIFICATION</scope>
    <source>
        <strain evidence="10">Aabys</strain>
    </source>
</reference>
<accession>A0A1I8N9U6</accession>
<dbReference type="KEGG" id="mde:101898279"/>
<dbReference type="PANTHER" id="PTHR11662:SF457">
    <property type="entry name" value="MAJOR FACILITATOR SUPERFAMILY TRANSPORTER 3"/>
    <property type="match status" value="1"/>
</dbReference>
<keyword evidence="6 8" id="KW-0472">Membrane</keyword>
<organism evidence="10">
    <name type="scientific">Musca domestica</name>
    <name type="common">House fly</name>
    <dbReference type="NCBI Taxonomy" id="7370"/>
    <lineage>
        <taxon>Eukaryota</taxon>
        <taxon>Metazoa</taxon>
        <taxon>Ecdysozoa</taxon>
        <taxon>Arthropoda</taxon>
        <taxon>Hexapoda</taxon>
        <taxon>Insecta</taxon>
        <taxon>Pterygota</taxon>
        <taxon>Neoptera</taxon>
        <taxon>Endopterygota</taxon>
        <taxon>Diptera</taxon>
        <taxon>Brachycera</taxon>
        <taxon>Muscomorpha</taxon>
        <taxon>Muscoidea</taxon>
        <taxon>Muscidae</taxon>
        <taxon>Musca</taxon>
    </lineage>
</organism>
<feature type="transmembrane region" description="Helical" evidence="8">
    <location>
        <begin position="393"/>
        <end position="413"/>
    </location>
</feature>
<dbReference type="CDD" id="cd17318">
    <property type="entry name" value="MFS_SLC17"/>
    <property type="match status" value="1"/>
</dbReference>
<evidence type="ECO:0000256" key="2">
    <source>
        <dbReference type="ARBA" id="ARBA00022448"/>
    </source>
</evidence>
<feature type="transmembrane region" description="Helical" evidence="8">
    <location>
        <begin position="198"/>
        <end position="220"/>
    </location>
</feature>
<dbReference type="AlphaFoldDB" id="A0A1I8N9U6"/>
<evidence type="ECO:0000256" key="1">
    <source>
        <dbReference type="ARBA" id="ARBA00004141"/>
    </source>
</evidence>
<feature type="transmembrane region" description="Helical" evidence="8">
    <location>
        <begin position="166"/>
        <end position="186"/>
    </location>
</feature>
<dbReference type="VEuPathDB" id="VectorBase:MDOA013059"/>
<dbReference type="InterPro" id="IPR011701">
    <property type="entry name" value="MFS"/>
</dbReference>
<dbReference type="InterPro" id="IPR050382">
    <property type="entry name" value="MFS_Na/Anion_cotransporter"/>
</dbReference>
<sequence length="521" mass="55648">MVEEVPARGSILGKCVPARYVLAVLGSIGMAIVYGLKVNLSVAMVAMLNHTAVGHGSHGGGAGQTLSNLTEESDVEICLPPGGADANATATTAADGPFIWSEPLQGTLLSCYFWGYLVSQIPGARVAENFSAKWVMLFSVGINVVCTLLTPVLTELHYAGLIAMRVLEGVGGGATFPAMHCMIAAWAPPNERSVMSTIIYVGTSFGTAISILLAGVLSAGLGWESVFYVMGGLSCVWMLLWTILVQDNPNKQRFISPEERQMINSSLGSDDQHGAKEEHPPVPWKKVFTSVPFWAILVAHCCNNWGWYMFLIEIPFYMKQVLAFNVSSNAVASALPYFPMLIFSMILGKSLDSLKAKQKINTTIARKTATSICTVIPGICLLILCYIGCKHTAAVVVMTVGIVAMGGMFSGFLSNHIDIAPNYAGTLVALTNTVATLPGIIVPLFVGYITKGNQNIGAWRVIFFVTIALFTIEFLVYTIFGSGEEQPWNKAAVKSNDPEKPAVSDESTPLNGAKTANGTTA</sequence>
<feature type="transmembrane region" description="Helical" evidence="8">
    <location>
        <begin position="291"/>
        <end position="310"/>
    </location>
</feature>
<feature type="domain" description="Major facilitator superfamily (MFS) profile" evidence="9">
    <location>
        <begin position="27"/>
        <end position="486"/>
    </location>
</feature>
<dbReference type="FunFam" id="1.20.1250.20:FF:000003">
    <property type="entry name" value="Solute carrier family 17 member 3"/>
    <property type="match status" value="1"/>
</dbReference>
<evidence type="ECO:0000256" key="4">
    <source>
        <dbReference type="ARBA" id="ARBA00022847"/>
    </source>
</evidence>
<evidence type="ECO:0000256" key="6">
    <source>
        <dbReference type="ARBA" id="ARBA00023136"/>
    </source>
</evidence>
<dbReference type="InterPro" id="IPR020846">
    <property type="entry name" value="MFS_dom"/>
</dbReference>
<feature type="region of interest" description="Disordered" evidence="7">
    <location>
        <begin position="490"/>
        <end position="521"/>
    </location>
</feature>
<dbReference type="STRING" id="7370.A0A1I8N9U6"/>
<keyword evidence="3 8" id="KW-0812">Transmembrane</keyword>
<feature type="compositionally biased region" description="Polar residues" evidence="7">
    <location>
        <begin position="505"/>
        <end position="521"/>
    </location>
</feature>
<dbReference type="GO" id="GO:0006820">
    <property type="term" value="P:monoatomic anion transport"/>
    <property type="evidence" value="ECO:0007669"/>
    <property type="project" value="TreeGrafter"/>
</dbReference>
<dbReference type="GO" id="GO:0016020">
    <property type="term" value="C:membrane"/>
    <property type="evidence" value="ECO:0007669"/>
    <property type="project" value="UniProtKB-SubCell"/>
</dbReference>
<gene>
    <name evidence="10" type="primary">101898279</name>
</gene>
<dbReference type="RefSeq" id="XP_005189283.2">
    <property type="nucleotide sequence ID" value="XM_005189226.4"/>
</dbReference>
<evidence type="ECO:0000256" key="7">
    <source>
        <dbReference type="SAM" id="MobiDB-lite"/>
    </source>
</evidence>
<evidence type="ECO:0000256" key="5">
    <source>
        <dbReference type="ARBA" id="ARBA00022989"/>
    </source>
</evidence>
<feature type="transmembrane region" description="Helical" evidence="8">
    <location>
        <begin position="369"/>
        <end position="387"/>
    </location>
</feature>
<keyword evidence="4" id="KW-0769">Symport</keyword>
<dbReference type="PROSITE" id="PS50850">
    <property type="entry name" value="MFS"/>
    <property type="match status" value="1"/>
</dbReference>
<dbReference type="InterPro" id="IPR036259">
    <property type="entry name" value="MFS_trans_sf"/>
</dbReference>
<dbReference type="eggNOG" id="KOG2532">
    <property type="taxonomic scope" value="Eukaryota"/>
</dbReference>
<dbReference type="SUPFAM" id="SSF103473">
    <property type="entry name" value="MFS general substrate transporter"/>
    <property type="match status" value="1"/>
</dbReference>
<keyword evidence="5 8" id="KW-1133">Transmembrane helix</keyword>
<dbReference type="Gene3D" id="1.20.1250.20">
    <property type="entry name" value="MFS general substrate transporter like domains"/>
    <property type="match status" value="2"/>
</dbReference>